<keyword evidence="5" id="KW-1185">Reference proteome</keyword>
<evidence type="ECO:0000313" key="4">
    <source>
        <dbReference type="EMBL" id="MFC4005839.1"/>
    </source>
</evidence>
<organism evidence="4 5">
    <name type="scientific">Nonomuraea purpurea</name>
    <dbReference type="NCBI Taxonomy" id="1849276"/>
    <lineage>
        <taxon>Bacteria</taxon>
        <taxon>Bacillati</taxon>
        <taxon>Actinomycetota</taxon>
        <taxon>Actinomycetes</taxon>
        <taxon>Streptosporangiales</taxon>
        <taxon>Streptosporangiaceae</taxon>
        <taxon>Nonomuraea</taxon>
    </lineage>
</organism>
<dbReference type="PANTHER" id="PTHR45586:SF1">
    <property type="entry name" value="LIPOPOLYSACCHARIDE ASSEMBLY PROTEIN B"/>
    <property type="match status" value="1"/>
</dbReference>
<dbReference type="SMART" id="SM00671">
    <property type="entry name" value="SEL1"/>
    <property type="match status" value="5"/>
</dbReference>
<feature type="repeat" description="TPR" evidence="3">
    <location>
        <begin position="880"/>
        <end position="913"/>
    </location>
</feature>
<evidence type="ECO:0000256" key="1">
    <source>
        <dbReference type="ARBA" id="ARBA00022737"/>
    </source>
</evidence>
<evidence type="ECO:0000313" key="5">
    <source>
        <dbReference type="Proteomes" id="UP001595851"/>
    </source>
</evidence>
<dbReference type="RefSeq" id="WP_379526007.1">
    <property type="nucleotide sequence ID" value="NZ_JBHSBI010000001.1"/>
</dbReference>
<dbReference type="SMART" id="SM00028">
    <property type="entry name" value="TPR"/>
    <property type="match status" value="9"/>
</dbReference>
<dbReference type="Proteomes" id="UP001595851">
    <property type="component" value="Unassembled WGS sequence"/>
</dbReference>
<evidence type="ECO:0000256" key="3">
    <source>
        <dbReference type="PROSITE-ProRule" id="PRU00339"/>
    </source>
</evidence>
<dbReference type="EMBL" id="JBHSBI010000001">
    <property type="protein sequence ID" value="MFC4005839.1"/>
    <property type="molecule type" value="Genomic_DNA"/>
</dbReference>
<accession>A0ABV8FYA7</accession>
<keyword evidence="1" id="KW-0677">Repeat</keyword>
<comment type="caution">
    <text evidence="4">The sequence shown here is derived from an EMBL/GenBank/DDBJ whole genome shotgun (WGS) entry which is preliminary data.</text>
</comment>
<protein>
    <submittedName>
        <fullName evidence="4">Tetratricopeptide repeat protein</fullName>
    </submittedName>
</protein>
<evidence type="ECO:0000256" key="2">
    <source>
        <dbReference type="ARBA" id="ARBA00022803"/>
    </source>
</evidence>
<name>A0ABV8FYA7_9ACTN</name>
<dbReference type="Gene3D" id="1.25.40.10">
    <property type="entry name" value="Tetratricopeptide repeat domain"/>
    <property type="match status" value="8"/>
</dbReference>
<dbReference type="InterPro" id="IPR006597">
    <property type="entry name" value="Sel1-like"/>
</dbReference>
<dbReference type="InterPro" id="IPR019734">
    <property type="entry name" value="TPR_rpt"/>
</dbReference>
<keyword evidence="2 3" id="KW-0802">TPR repeat</keyword>
<dbReference type="SUPFAM" id="SSF81901">
    <property type="entry name" value="HCP-like"/>
    <property type="match status" value="6"/>
</dbReference>
<proteinExistence type="predicted"/>
<reference evidence="5" key="1">
    <citation type="journal article" date="2019" name="Int. J. Syst. Evol. Microbiol.">
        <title>The Global Catalogue of Microorganisms (GCM) 10K type strain sequencing project: providing services to taxonomists for standard genome sequencing and annotation.</title>
        <authorList>
            <consortium name="The Broad Institute Genomics Platform"/>
            <consortium name="The Broad Institute Genome Sequencing Center for Infectious Disease"/>
            <person name="Wu L."/>
            <person name="Ma J."/>
        </authorList>
    </citation>
    <scope>NUCLEOTIDE SEQUENCE [LARGE SCALE GENOMIC DNA]</scope>
    <source>
        <strain evidence="5">TBRC 1276</strain>
    </source>
</reference>
<dbReference type="InterPro" id="IPR011990">
    <property type="entry name" value="TPR-like_helical_dom_sf"/>
</dbReference>
<gene>
    <name evidence="4" type="ORF">ACFOY2_01300</name>
</gene>
<dbReference type="PROSITE" id="PS50005">
    <property type="entry name" value="TPR"/>
    <property type="match status" value="1"/>
</dbReference>
<dbReference type="Pfam" id="PF14559">
    <property type="entry name" value="TPR_19"/>
    <property type="match status" value="1"/>
</dbReference>
<sequence>MASEQLSEAMSCWKSGDLDQAAALFRQIAATGDPQASHLLAGVLHEQGDLEGAEAAHRSVIQSGDPVYGQRSAIAMGMMLVTAKEWPAAHRVLSIASDGADFEVAALADTALVMVLTQLGDVQGAQEALRRARRCDTPAVAELAAQLELPDFRPDPSSARDLYEAAEDEDDYRALLTCGDPDVVSLSAFQLYTLYAEEEEFEAAREVCEHAIAVGGPDHLAMAHKLLGAVLVDLGEYAESASAYRVAAEDHRPEIRLPSLIELAKVTAQLGDVEETKAIFRRVIAGGQREHVVQAQACLAQMHTEAGEAPEALAMLRAVIEADEEEWGSICVALLGLLADQCPQAYDEVMELARLAAGHQDPDTAFKARLLLEHAARQQPLADPVAEQALQDTDEGLARLKDGDLAGARELLRRAADSEAADESLRAMVALAQLELGEGDREQADELLAYVAEGDDLSQGFHATFLLHLVRESGDERHPVLEAMLAHQRQGREEGLLRYQEATRHPDPSVSAIGTAVFAQVLVSLGFDLSESAEMLQTAAGSGDPFALSYAALMCREVTTEDDTAVEVLRRAMESGHPVLAPWVAHALGTLVAERDPGEARRAYEAALDGGVGGIRFTAAADLVAVLEQQGDLLAATRVHERLLAEGMPERVALPLAYTWIRLEDIDAARAAFAADPGELGEFGRALLGRDFDGAARAIPEGRALSMASMLAMESAHVWQRTGQSAAADAALSLVVAVGDPGMRQQAGCLLGAVRNEAGDKRGAVDTWLRAAAGEDEEQSAVALRAAGDVLQELGEHAEAAELFTRVLDHVDDGADDRVALILRLGQSLIACGRKEEARERLAEVAGANATFFYAHYLREHGDPEGALAALTAAAPEPTADSERLLGTVLAETGDLEGAKAAFERAAAMEPESEPKTLLEAGRRLLEAGDTEAAHFALERAAAQDDDPYTAAVSRHLLGRATPRELPWVLVAEGDEEGALAALTEETGSERMAALLIALHDVDVRAVRRLLTESAPEERASLVTETYNQVGETDGDARIELLRLVVELGDADLAARAGFQLGVLYANESQNNRAELSFLPVTEHLELGQGAWRNIAIVRKRRGDLDGAIEAARRGLPATAAFLAELLEERGEAAGARDVLAAAAADGDLRCLQELLTLLARMNEHDAVMAHAEPAVATGDPETVAIAYWTWGDAYEAKGDTHNAALMYRKGVDTGFPGTTDSIRVDLATALRRLGDTEGASAQARLAIESGDSDAVSRGGSSLGMWLYEDGDHLGAAQAFAAAAGTDTTLAESALRNLDILAYQAAERGEHPLAMQMLALMGEHAAEVAQDLGDRCEDPDAVRAYYELSDSGAFTELRIAERLADLGETAQARAIYERLNEHENPDVRFVAGGRLLSLLDDAGDSEAFYNVAQRQAGDADSPVQGVFGSLLGMLQSRQGDTEESLRTLRAAAESGEPTALAVFAQTLVDAGEVEEGRRVYLRVLDAGDADLAARAMVALGRTHHDEDGELAREWYLKAVEAGESHVSALAAMYLGALAKQNRDFPEALTWYQRVIDSGDPESGLAAAHLGELCYWLGDRDGALRFYELTLTLTEQPDLVAEAACRLGEIRYERGDLALARRMLEIAVETGDESFAPQAGGLLDKLAPN</sequence>
<dbReference type="Pfam" id="PF13432">
    <property type="entry name" value="TPR_16"/>
    <property type="match status" value="2"/>
</dbReference>
<dbReference type="PANTHER" id="PTHR45586">
    <property type="entry name" value="TPR REPEAT-CONTAINING PROTEIN PA4667"/>
    <property type="match status" value="1"/>
</dbReference>
<dbReference type="InterPro" id="IPR051012">
    <property type="entry name" value="CellSynth/LPSAsmb/PSIAsmb"/>
</dbReference>